<gene>
    <name evidence="1" type="ORF">JV551A3_V1_700051</name>
</gene>
<dbReference type="RefSeq" id="WP_133970526.1">
    <property type="nucleotide sequence ID" value="NZ_OPYN01000070.1"/>
</dbReference>
<protein>
    <submittedName>
        <fullName evidence="1">Uncharacterized protein</fullName>
    </submittedName>
</protein>
<dbReference type="EMBL" id="OPYN01000070">
    <property type="protein sequence ID" value="SPO59779.1"/>
    <property type="molecule type" value="Genomic_DNA"/>
</dbReference>
<proteinExistence type="predicted"/>
<accession>A0AAQ1P8W5</accession>
<dbReference type="AlphaFoldDB" id="A0AAQ1P8W5"/>
<keyword evidence="2" id="KW-1185">Reference proteome</keyword>
<reference evidence="1 2" key="1">
    <citation type="submission" date="2018-02" db="EMBL/GenBank/DDBJ databases">
        <authorList>
            <person name="Dubost A."/>
        </authorList>
    </citation>
    <scope>NUCLEOTIDE SEQUENCE [LARGE SCALE GENOMIC DNA]</scope>
    <source>
        <strain evidence="2">JV551A3</strain>
    </source>
</reference>
<organism evidence="1 2">
    <name type="scientific">Pseudomonas inefficax</name>
    <dbReference type="NCBI Taxonomy" id="2078786"/>
    <lineage>
        <taxon>Bacteria</taxon>
        <taxon>Pseudomonadati</taxon>
        <taxon>Pseudomonadota</taxon>
        <taxon>Gammaproteobacteria</taxon>
        <taxon>Pseudomonadales</taxon>
        <taxon>Pseudomonadaceae</taxon>
        <taxon>Pseudomonas</taxon>
    </lineage>
</organism>
<comment type="caution">
    <text evidence="1">The sequence shown here is derived from an EMBL/GenBank/DDBJ whole genome shotgun (WGS) entry which is preliminary data.</text>
</comment>
<sequence length="237" mass="25748">MSDTLEIRGTLFAPFVPAVAEPPTRLCIIVTGLLEGEEQMLATCSSQATGAPLPFRLHLDRNSLGDIAELTLEARCTAGIGEDAVLARTTQKVLITDVLQGIALELNLVAMDSAPVDPEKHPLPPTVIELTGLVSIPPELCQEVAYLDATLLVVQEDGHSTRYSSNLAEHSLYLKGESAPFSLFIDVATLPKDRPTKLHLGLYNLERNTIYAGNVLKNLDFSNPPDLSMIALRKPRR</sequence>
<name>A0AAQ1P8W5_9PSED</name>
<dbReference type="Proteomes" id="UP000294335">
    <property type="component" value="Unassembled WGS sequence"/>
</dbReference>
<evidence type="ECO:0000313" key="2">
    <source>
        <dbReference type="Proteomes" id="UP000294335"/>
    </source>
</evidence>
<evidence type="ECO:0000313" key="1">
    <source>
        <dbReference type="EMBL" id="SPO59779.1"/>
    </source>
</evidence>